<reference evidence="1 2" key="1">
    <citation type="submission" date="2019-10" db="EMBL/GenBank/DDBJ databases">
        <title>Draft genome sequence of Marinobacter hydrocarbonoclasticus NCT7M from the microbiome of the marine copepod.</title>
        <authorList>
            <person name="Nuttall R."/>
            <person name="Sharma G."/>
            <person name="Moisander P."/>
        </authorList>
    </citation>
    <scope>NUCLEOTIDE SEQUENCE [LARGE SCALE GENOMIC DNA]</scope>
    <source>
        <strain evidence="1 2">NCT7M</strain>
    </source>
</reference>
<comment type="caution">
    <text evidence="1">The sequence shown here is derived from an EMBL/GenBank/DDBJ whole genome shotgun (WGS) entry which is preliminary data.</text>
</comment>
<accession>A0A833N813</accession>
<sequence length="302" mass="35560">MADEEYTATSRVCTKCKIYKPLDEFHRSKRGLYGRVPVCKACSHKAYKVKYAELGAEINAKTLAAYHKRQEPKRQAKREAIQKFINMPDKRCAKCGEVKPKSNFGKDNRRLDGHRPYCKPCHAAGNRKWREERPDVAAEASARWARNNRERVAEKARRYYHRNTEKCRDSYVRWRQADPEKARAIDRKSRSKRRQRAEVRVHDSVGNRIRGSLRAGKDWIATFDLLDYTLDELMTHLERQFVKGMSWDNYGEWHIDHITPLSSFTISGVDDPELRRAWCLTNLRPIWARDNLSKRCKITHLL</sequence>
<dbReference type="EMBL" id="WBMP01000009">
    <property type="protein sequence ID" value="KAE8545346.1"/>
    <property type="molecule type" value="Genomic_DNA"/>
</dbReference>
<evidence type="ECO:0000313" key="2">
    <source>
        <dbReference type="Proteomes" id="UP000469950"/>
    </source>
</evidence>
<proteinExistence type="predicted"/>
<evidence type="ECO:0000313" key="1">
    <source>
        <dbReference type="EMBL" id="KAE8545346.1"/>
    </source>
</evidence>
<dbReference type="Proteomes" id="UP000469950">
    <property type="component" value="Unassembled WGS sequence"/>
</dbReference>
<name>A0A833N813_MARNT</name>
<gene>
    <name evidence="1" type="ORF">F6453_2318</name>
</gene>
<protein>
    <submittedName>
        <fullName evidence="1">Phage protein</fullName>
    </submittedName>
</protein>
<dbReference type="AlphaFoldDB" id="A0A833N813"/>
<organism evidence="1 2">
    <name type="scientific">Marinobacter nauticus</name>
    <name type="common">Marinobacter hydrocarbonoclasticus</name>
    <name type="synonym">Marinobacter aquaeolei</name>
    <dbReference type="NCBI Taxonomy" id="2743"/>
    <lineage>
        <taxon>Bacteria</taxon>
        <taxon>Pseudomonadati</taxon>
        <taxon>Pseudomonadota</taxon>
        <taxon>Gammaproteobacteria</taxon>
        <taxon>Pseudomonadales</taxon>
        <taxon>Marinobacteraceae</taxon>
        <taxon>Marinobacter</taxon>
    </lineage>
</organism>